<dbReference type="GO" id="GO:0008835">
    <property type="term" value="F:diaminohydroxyphosphoribosylaminopyrimidine deaminase activity"/>
    <property type="evidence" value="ECO:0007669"/>
    <property type="project" value="UniProtKB-EC"/>
</dbReference>
<name>A0A0T5NS82_9RHOB</name>
<dbReference type="EC" id="3.5.4.26" evidence="12"/>
<comment type="similarity">
    <text evidence="5 12">In the C-terminal section; belongs to the HTP reductase family.</text>
</comment>
<feature type="binding site" evidence="15">
    <location>
        <position position="77"/>
    </location>
    <ligand>
        <name>Zn(2+)</name>
        <dbReference type="ChEBI" id="CHEBI:29105"/>
        <note>catalytic</note>
    </ligand>
</feature>
<dbReference type="UniPathway" id="UPA00275">
    <property type="reaction ID" value="UER00401"/>
</dbReference>
<dbReference type="InterPro" id="IPR002734">
    <property type="entry name" value="RibDG_C"/>
</dbReference>
<feature type="binding site" evidence="14">
    <location>
        <position position="202"/>
    </location>
    <ligand>
        <name>NADP(+)</name>
        <dbReference type="ChEBI" id="CHEBI:58349"/>
    </ligand>
</feature>
<feature type="domain" description="CMP/dCMP-type deaminase" evidence="16">
    <location>
        <begin position="3"/>
        <end position="125"/>
    </location>
</feature>
<dbReference type="Pfam" id="PF01872">
    <property type="entry name" value="RibD_C"/>
    <property type="match status" value="1"/>
</dbReference>
<dbReference type="GO" id="GO:0050661">
    <property type="term" value="F:NADP binding"/>
    <property type="evidence" value="ECO:0007669"/>
    <property type="project" value="InterPro"/>
</dbReference>
<dbReference type="PIRSF" id="PIRSF006769">
    <property type="entry name" value="RibD"/>
    <property type="match status" value="1"/>
</dbReference>
<dbReference type="EC" id="1.1.1.193" evidence="12"/>
<dbReference type="GO" id="GO:0008703">
    <property type="term" value="F:5-amino-6-(5-phosphoribosylamino)uracil reductase activity"/>
    <property type="evidence" value="ECO:0007669"/>
    <property type="project" value="UniProtKB-EC"/>
</dbReference>
<evidence type="ECO:0000256" key="15">
    <source>
        <dbReference type="PIRSR" id="PIRSR006769-3"/>
    </source>
</evidence>
<organism evidence="17 18">
    <name type="scientific">Roseovarius atlanticus</name>
    <dbReference type="NCBI Taxonomy" id="1641875"/>
    <lineage>
        <taxon>Bacteria</taxon>
        <taxon>Pseudomonadati</taxon>
        <taxon>Pseudomonadota</taxon>
        <taxon>Alphaproteobacteria</taxon>
        <taxon>Rhodobacterales</taxon>
        <taxon>Roseobacteraceae</taxon>
        <taxon>Roseovarius</taxon>
    </lineage>
</organism>
<comment type="function">
    <text evidence="1 12">Converts 2,5-diamino-6-(ribosylamino)-4(3h)-pyrimidinone 5'-phosphate into 5-amino-6-(ribosylamino)-2,4(1h,3h)-pyrimidinedione 5'-phosphate.</text>
</comment>
<evidence type="ECO:0000256" key="9">
    <source>
        <dbReference type="ARBA" id="ARBA00022857"/>
    </source>
</evidence>
<evidence type="ECO:0000256" key="13">
    <source>
        <dbReference type="PIRSR" id="PIRSR006769-1"/>
    </source>
</evidence>
<evidence type="ECO:0000313" key="17">
    <source>
        <dbReference type="EMBL" id="KRS11598.1"/>
    </source>
</evidence>
<sequence length="370" mass="38575">MNPDDIRFLRLALGLGRRGLGRTWPNPAVGCVIVKDGRILGRGTTGLGGRPHAERVALEQAGAASEGATAYVSLEPCAHHGRTPPCTDAIIAARIARVVVAIGDPDPRVSGRGFAALREAGIAVEIGQCAAEARYDLGGFLSRMTRGRPEVTLKLATSFDGRIATASGHSQWITGPQARRWVHAARARHDAVMVGAGTARADDPSLTVRDMGATHQPVRVVVSRRLDVPLMSALARSAKEVPVWMCHGPDADAALVDAWKGLGAEMVPCGLSGRQLDMGSVLNELGRRGLTRVLCEGGGALAASLLSEGLVDRMAGITAGFAMGAEGLPGIGALGLDRLDGASRFELVEEAALGEDILHVWVAGRPAEGL</sequence>
<comment type="pathway">
    <text evidence="2 12">Cofactor biosynthesis; riboflavin biosynthesis; 5-amino-6-(D-ribitylamino)uracil from GTP: step 2/4.</text>
</comment>
<dbReference type="OrthoDB" id="9800865at2"/>
<keyword evidence="18" id="KW-1185">Reference proteome</keyword>
<dbReference type="PATRIC" id="fig|1641875.4.peg.824"/>
<feature type="binding site" evidence="14">
    <location>
        <position position="172"/>
    </location>
    <ligand>
        <name>NADP(+)</name>
        <dbReference type="ChEBI" id="CHEBI:58349"/>
    </ligand>
</feature>
<protein>
    <recommendedName>
        <fullName evidence="12">Riboflavin biosynthesis protein RibD</fullName>
    </recommendedName>
    <domain>
        <recommendedName>
            <fullName evidence="12">Diaminohydroxyphosphoribosylaminopyrimidine deaminase</fullName>
            <shortName evidence="12">DRAP deaminase</shortName>
            <ecNumber evidence="12">3.5.4.26</ecNumber>
        </recommendedName>
        <alternativeName>
            <fullName evidence="12">Riboflavin-specific deaminase</fullName>
        </alternativeName>
    </domain>
    <domain>
        <recommendedName>
            <fullName evidence="12">5-amino-6-(5-phosphoribosylamino)uracil reductase</fullName>
            <ecNumber evidence="12">1.1.1.193</ecNumber>
        </recommendedName>
        <alternativeName>
            <fullName evidence="12">HTP reductase</fullName>
        </alternativeName>
    </domain>
</protein>
<dbReference type="Pfam" id="PF00383">
    <property type="entry name" value="dCMP_cyt_deam_1"/>
    <property type="match status" value="1"/>
</dbReference>
<dbReference type="STRING" id="1641875.XM53_15070"/>
<evidence type="ECO:0000259" key="16">
    <source>
        <dbReference type="PROSITE" id="PS51747"/>
    </source>
</evidence>
<keyword evidence="8 12" id="KW-0862">Zinc</keyword>
<dbReference type="SUPFAM" id="SSF53927">
    <property type="entry name" value="Cytidine deaminase-like"/>
    <property type="match status" value="1"/>
</dbReference>
<dbReference type="Gene3D" id="3.40.430.10">
    <property type="entry name" value="Dihydrofolate Reductase, subunit A"/>
    <property type="match status" value="1"/>
</dbReference>
<dbReference type="Proteomes" id="UP000051295">
    <property type="component" value="Unassembled WGS sequence"/>
</dbReference>
<dbReference type="PANTHER" id="PTHR38011">
    <property type="entry name" value="DIHYDROFOLATE REDUCTASE FAMILY PROTEIN (AFU_ORTHOLOGUE AFUA_8G06820)"/>
    <property type="match status" value="1"/>
</dbReference>
<keyword evidence="7 12" id="KW-0479">Metal-binding</keyword>
<keyword evidence="9 12" id="KW-0521">NADP</keyword>
<keyword evidence="10 12" id="KW-0560">Oxidoreductase</keyword>
<dbReference type="InterPro" id="IPR050765">
    <property type="entry name" value="Riboflavin_Biosynth_HTPR"/>
</dbReference>
<evidence type="ECO:0000256" key="12">
    <source>
        <dbReference type="PIRNR" id="PIRNR006769"/>
    </source>
</evidence>
<dbReference type="InterPro" id="IPR024072">
    <property type="entry name" value="DHFR-like_dom_sf"/>
</dbReference>
<comment type="caution">
    <text evidence="17">The sequence shown here is derived from an EMBL/GenBank/DDBJ whole genome shotgun (WGS) entry which is preliminary data.</text>
</comment>
<dbReference type="NCBIfam" id="TIGR00227">
    <property type="entry name" value="ribD_Cterm"/>
    <property type="match status" value="1"/>
</dbReference>
<dbReference type="EMBL" id="LAXJ01000018">
    <property type="protein sequence ID" value="KRS11598.1"/>
    <property type="molecule type" value="Genomic_DNA"/>
</dbReference>
<evidence type="ECO:0000256" key="4">
    <source>
        <dbReference type="ARBA" id="ARBA00005259"/>
    </source>
</evidence>
<dbReference type="GO" id="GO:0009231">
    <property type="term" value="P:riboflavin biosynthetic process"/>
    <property type="evidence" value="ECO:0007669"/>
    <property type="project" value="UniProtKB-UniPathway"/>
</dbReference>
<feature type="binding site" evidence="14">
    <location>
        <begin position="298"/>
        <end position="304"/>
    </location>
    <ligand>
        <name>NADP(+)</name>
        <dbReference type="ChEBI" id="CHEBI:58349"/>
    </ligand>
</feature>
<evidence type="ECO:0000256" key="10">
    <source>
        <dbReference type="ARBA" id="ARBA00023002"/>
    </source>
</evidence>
<feature type="binding site" evidence="14">
    <location>
        <position position="156"/>
    </location>
    <ligand>
        <name>NADP(+)</name>
        <dbReference type="ChEBI" id="CHEBI:58349"/>
    </ligand>
</feature>
<dbReference type="InterPro" id="IPR016192">
    <property type="entry name" value="APOBEC/CMP_deaminase_Zn-bd"/>
</dbReference>
<feature type="binding site" evidence="14">
    <location>
        <position position="296"/>
    </location>
    <ligand>
        <name>substrate</name>
    </ligand>
</feature>
<evidence type="ECO:0000256" key="11">
    <source>
        <dbReference type="ARBA" id="ARBA00023268"/>
    </source>
</evidence>
<feature type="active site" description="Proton donor" evidence="13">
    <location>
        <position position="54"/>
    </location>
</feature>
<comment type="similarity">
    <text evidence="4 12">In the N-terminal section; belongs to the cytidine and deoxycytidylate deaminase family.</text>
</comment>
<dbReference type="AlphaFoldDB" id="A0A0T5NS82"/>
<comment type="cofactor">
    <cofactor evidence="12 15">
        <name>Zn(2+)</name>
        <dbReference type="ChEBI" id="CHEBI:29105"/>
    </cofactor>
    <text evidence="12 15">Binds 1 zinc ion.</text>
</comment>
<dbReference type="InterPro" id="IPR016193">
    <property type="entry name" value="Cytidine_deaminase-like"/>
</dbReference>
<keyword evidence="11" id="KW-0511">Multifunctional enzyme</keyword>
<evidence type="ECO:0000256" key="3">
    <source>
        <dbReference type="ARBA" id="ARBA00004910"/>
    </source>
</evidence>
<dbReference type="Gene3D" id="3.40.140.10">
    <property type="entry name" value="Cytidine Deaminase, domain 2"/>
    <property type="match status" value="1"/>
</dbReference>
<dbReference type="InterPro" id="IPR011549">
    <property type="entry name" value="RibD_C"/>
</dbReference>
<dbReference type="PANTHER" id="PTHR38011:SF7">
    <property type="entry name" value="2,5-DIAMINO-6-RIBOSYLAMINO-4(3H)-PYRIMIDINONE 5'-PHOSPHATE REDUCTASE"/>
    <property type="match status" value="1"/>
</dbReference>
<feature type="binding site" evidence="15">
    <location>
        <position position="86"/>
    </location>
    <ligand>
        <name>Zn(2+)</name>
        <dbReference type="ChEBI" id="CHEBI:29105"/>
        <note>catalytic</note>
    </ligand>
</feature>
<accession>A0A0T5NS82</accession>
<dbReference type="InterPro" id="IPR004794">
    <property type="entry name" value="Eubact_RibD"/>
</dbReference>
<feature type="binding site" evidence="14">
    <location>
        <position position="209"/>
    </location>
    <ligand>
        <name>substrate</name>
    </ligand>
</feature>
<dbReference type="InterPro" id="IPR002125">
    <property type="entry name" value="CMP_dCMP_dom"/>
</dbReference>
<evidence type="ECO:0000256" key="5">
    <source>
        <dbReference type="ARBA" id="ARBA00007417"/>
    </source>
</evidence>
<evidence type="ECO:0000313" key="18">
    <source>
        <dbReference type="Proteomes" id="UP000051295"/>
    </source>
</evidence>
<feature type="binding site" evidence="14">
    <location>
        <position position="170"/>
    </location>
    <ligand>
        <name>substrate</name>
    </ligand>
</feature>
<evidence type="ECO:0000256" key="8">
    <source>
        <dbReference type="ARBA" id="ARBA00022833"/>
    </source>
</evidence>
<feature type="binding site" evidence="14">
    <location>
        <position position="198"/>
    </location>
    <ligand>
        <name>NADP(+)</name>
        <dbReference type="ChEBI" id="CHEBI:58349"/>
    </ligand>
</feature>
<comment type="catalytic activity">
    <reaction evidence="12">
        <text>5-amino-6-(5-phospho-D-ribitylamino)uracil + NADP(+) = 5-amino-6-(5-phospho-D-ribosylamino)uracil + NADPH + H(+)</text>
        <dbReference type="Rhea" id="RHEA:17845"/>
        <dbReference type="ChEBI" id="CHEBI:15378"/>
        <dbReference type="ChEBI" id="CHEBI:57783"/>
        <dbReference type="ChEBI" id="CHEBI:58349"/>
        <dbReference type="ChEBI" id="CHEBI:58421"/>
        <dbReference type="ChEBI" id="CHEBI:58453"/>
        <dbReference type="EC" id="1.1.1.193"/>
    </reaction>
</comment>
<proteinExistence type="inferred from homology"/>
<keyword evidence="12" id="KW-0378">Hydrolase</keyword>
<dbReference type="RefSeq" id="WP_057794766.1">
    <property type="nucleotide sequence ID" value="NZ_LAXJ01000018.1"/>
</dbReference>
<feature type="binding site" evidence="14">
    <location>
        <position position="186"/>
    </location>
    <ligand>
        <name>substrate</name>
    </ligand>
</feature>
<gene>
    <name evidence="17" type="ORF">XM53_15070</name>
</gene>
<dbReference type="CDD" id="cd01284">
    <property type="entry name" value="Riboflavin_deaminase-reductase"/>
    <property type="match status" value="1"/>
</dbReference>
<evidence type="ECO:0000256" key="14">
    <source>
        <dbReference type="PIRSR" id="PIRSR006769-2"/>
    </source>
</evidence>
<feature type="binding site" evidence="14">
    <location>
        <position position="206"/>
    </location>
    <ligand>
        <name>substrate</name>
    </ligand>
</feature>
<dbReference type="PROSITE" id="PS00903">
    <property type="entry name" value="CYT_DCMP_DEAMINASES_1"/>
    <property type="match status" value="1"/>
</dbReference>
<evidence type="ECO:0000256" key="7">
    <source>
        <dbReference type="ARBA" id="ARBA00022723"/>
    </source>
</evidence>
<reference evidence="17 18" key="1">
    <citation type="submission" date="2015-04" db="EMBL/GenBank/DDBJ databases">
        <title>The draft genome sequence of Roseovarius sp.R12b.</title>
        <authorList>
            <person name="Li G."/>
            <person name="Lai Q."/>
            <person name="Shao Z."/>
            <person name="Yan P."/>
        </authorList>
    </citation>
    <scope>NUCLEOTIDE SEQUENCE [LARGE SCALE GENOMIC DNA]</scope>
    <source>
        <strain evidence="17 18">R12B</strain>
    </source>
</reference>
<comment type="pathway">
    <text evidence="3 12">Cofactor biosynthesis; riboflavin biosynthesis; 5-amino-6-(D-ribitylamino)uracil from GTP: step 3/4.</text>
</comment>
<dbReference type="GO" id="GO:0008270">
    <property type="term" value="F:zinc ion binding"/>
    <property type="evidence" value="ECO:0007669"/>
    <property type="project" value="InterPro"/>
</dbReference>
<keyword evidence="6 12" id="KW-0686">Riboflavin biosynthesis</keyword>
<comment type="catalytic activity">
    <reaction evidence="12">
        <text>2,5-diamino-6-hydroxy-4-(5-phosphoribosylamino)-pyrimidine + H2O + H(+) = 5-amino-6-(5-phospho-D-ribosylamino)uracil + NH4(+)</text>
        <dbReference type="Rhea" id="RHEA:21868"/>
        <dbReference type="ChEBI" id="CHEBI:15377"/>
        <dbReference type="ChEBI" id="CHEBI:15378"/>
        <dbReference type="ChEBI" id="CHEBI:28938"/>
        <dbReference type="ChEBI" id="CHEBI:58453"/>
        <dbReference type="ChEBI" id="CHEBI:58614"/>
        <dbReference type="EC" id="3.5.4.26"/>
    </reaction>
</comment>
<dbReference type="SUPFAM" id="SSF53597">
    <property type="entry name" value="Dihydrofolate reductase-like"/>
    <property type="match status" value="1"/>
</dbReference>
<evidence type="ECO:0000256" key="2">
    <source>
        <dbReference type="ARBA" id="ARBA00004882"/>
    </source>
</evidence>
<dbReference type="NCBIfam" id="TIGR00326">
    <property type="entry name" value="eubact_ribD"/>
    <property type="match status" value="1"/>
</dbReference>
<dbReference type="PROSITE" id="PS51747">
    <property type="entry name" value="CYT_DCMP_DEAMINASES_2"/>
    <property type="match status" value="1"/>
</dbReference>
<feature type="binding site" evidence="15">
    <location>
        <position position="52"/>
    </location>
    <ligand>
        <name>Zn(2+)</name>
        <dbReference type="ChEBI" id="CHEBI:29105"/>
        <note>catalytic</note>
    </ligand>
</feature>
<evidence type="ECO:0000256" key="1">
    <source>
        <dbReference type="ARBA" id="ARBA00002151"/>
    </source>
</evidence>
<evidence type="ECO:0000256" key="6">
    <source>
        <dbReference type="ARBA" id="ARBA00022619"/>
    </source>
</evidence>